<keyword evidence="3" id="KW-0227">DNA damage</keyword>
<evidence type="ECO:0000256" key="7">
    <source>
        <dbReference type="ARBA" id="ARBA00023239"/>
    </source>
</evidence>
<protein>
    <recommendedName>
        <fullName evidence="8">Abasic site processing protein</fullName>
        <ecNumber evidence="8">3.4.-.-</ecNumber>
    </recommendedName>
</protein>
<dbReference type="InterPro" id="IPR003738">
    <property type="entry name" value="SRAP"/>
</dbReference>
<dbReference type="InterPro" id="IPR036590">
    <property type="entry name" value="SRAP-like"/>
</dbReference>
<dbReference type="GO" id="GO:0008233">
    <property type="term" value="F:peptidase activity"/>
    <property type="evidence" value="ECO:0007669"/>
    <property type="project" value="UniProtKB-KW"/>
</dbReference>
<dbReference type="OrthoDB" id="9782620at2"/>
<sequence length="232" mass="25217">MCGRYATTRSAGDLSAVFESYDDTDGRLGPDHNVAPTDPVPVVRVDPEQGRVLSVGRWGLVPHWAKSATGAARMINARAETVATSRAYAVPFARRRCLVPADGWYEWVRRAGGGKQPYFMTPRDGSVLALAGIWSRWETLLTFSVLTTAAVGELAEVHDRMPLLLPADRWADWLAPADDPAALLVTPTPQWLAGLEIRPVGPAVGNVRNNGPDLVARVPVDRERSHGESALF</sequence>
<dbReference type="EMBL" id="FMCU01000003">
    <property type="protein sequence ID" value="SCE91179.1"/>
    <property type="molecule type" value="Genomic_DNA"/>
</dbReference>
<keyword evidence="6" id="KW-0238">DNA-binding</keyword>
<name>A0A1C4W536_9ACTN</name>
<evidence type="ECO:0000256" key="1">
    <source>
        <dbReference type="ARBA" id="ARBA00008136"/>
    </source>
</evidence>
<evidence type="ECO:0000256" key="8">
    <source>
        <dbReference type="RuleBase" id="RU364100"/>
    </source>
</evidence>
<evidence type="ECO:0000313" key="9">
    <source>
        <dbReference type="EMBL" id="SCE91179.1"/>
    </source>
</evidence>
<keyword evidence="5" id="KW-0190">Covalent protein-DNA linkage</keyword>
<dbReference type="Gene3D" id="3.90.1680.10">
    <property type="entry name" value="SOS response associated peptidase-like"/>
    <property type="match status" value="1"/>
</dbReference>
<dbReference type="Proteomes" id="UP000198797">
    <property type="component" value="Unassembled WGS sequence"/>
</dbReference>
<evidence type="ECO:0000256" key="6">
    <source>
        <dbReference type="ARBA" id="ARBA00023125"/>
    </source>
</evidence>
<reference evidence="10" key="1">
    <citation type="submission" date="2016-06" db="EMBL/GenBank/DDBJ databases">
        <authorList>
            <person name="Varghese N."/>
            <person name="Submissions Spin"/>
        </authorList>
    </citation>
    <scope>NUCLEOTIDE SEQUENCE [LARGE SCALE GENOMIC DNA]</scope>
    <source>
        <strain evidence="10">DSM 44100</strain>
    </source>
</reference>
<evidence type="ECO:0000256" key="3">
    <source>
        <dbReference type="ARBA" id="ARBA00022763"/>
    </source>
</evidence>
<dbReference type="GO" id="GO:0003697">
    <property type="term" value="F:single-stranded DNA binding"/>
    <property type="evidence" value="ECO:0007669"/>
    <property type="project" value="InterPro"/>
</dbReference>
<dbReference type="AlphaFoldDB" id="A0A1C4W536"/>
<organism evidence="9 10">
    <name type="scientific">Micromonospora matsumotoense</name>
    <dbReference type="NCBI Taxonomy" id="121616"/>
    <lineage>
        <taxon>Bacteria</taxon>
        <taxon>Bacillati</taxon>
        <taxon>Actinomycetota</taxon>
        <taxon>Actinomycetes</taxon>
        <taxon>Micromonosporales</taxon>
        <taxon>Micromonosporaceae</taxon>
        <taxon>Micromonospora</taxon>
    </lineage>
</organism>
<evidence type="ECO:0000256" key="4">
    <source>
        <dbReference type="ARBA" id="ARBA00022801"/>
    </source>
</evidence>
<dbReference type="PANTHER" id="PTHR13604:SF0">
    <property type="entry name" value="ABASIC SITE PROCESSING PROTEIN HMCES"/>
    <property type="match status" value="1"/>
</dbReference>
<evidence type="ECO:0000256" key="2">
    <source>
        <dbReference type="ARBA" id="ARBA00022670"/>
    </source>
</evidence>
<keyword evidence="10" id="KW-1185">Reference proteome</keyword>
<evidence type="ECO:0000256" key="5">
    <source>
        <dbReference type="ARBA" id="ARBA00023124"/>
    </source>
</evidence>
<keyword evidence="7" id="KW-0456">Lyase</keyword>
<gene>
    <name evidence="9" type="ORF">GA0070216_10388</name>
</gene>
<dbReference type="RefSeq" id="WP_091241264.1">
    <property type="nucleotide sequence ID" value="NZ_FMCU01000003.1"/>
</dbReference>
<keyword evidence="2 8" id="KW-0645">Protease</keyword>
<dbReference type="GO" id="GO:0016829">
    <property type="term" value="F:lyase activity"/>
    <property type="evidence" value="ECO:0007669"/>
    <property type="project" value="UniProtKB-KW"/>
</dbReference>
<dbReference type="GO" id="GO:0106300">
    <property type="term" value="P:protein-DNA covalent cross-linking repair"/>
    <property type="evidence" value="ECO:0007669"/>
    <property type="project" value="InterPro"/>
</dbReference>
<dbReference type="PANTHER" id="PTHR13604">
    <property type="entry name" value="DC12-RELATED"/>
    <property type="match status" value="1"/>
</dbReference>
<comment type="similarity">
    <text evidence="1 8">Belongs to the SOS response-associated peptidase family.</text>
</comment>
<evidence type="ECO:0000313" key="10">
    <source>
        <dbReference type="Proteomes" id="UP000198797"/>
    </source>
</evidence>
<dbReference type="Pfam" id="PF02586">
    <property type="entry name" value="SRAP"/>
    <property type="match status" value="1"/>
</dbReference>
<dbReference type="EC" id="3.4.-.-" evidence="8"/>
<keyword evidence="4 8" id="KW-0378">Hydrolase</keyword>
<dbReference type="STRING" id="121616.GA0070216_10388"/>
<dbReference type="SUPFAM" id="SSF143081">
    <property type="entry name" value="BB1717-like"/>
    <property type="match status" value="1"/>
</dbReference>
<accession>A0A1C4W536</accession>
<dbReference type="GO" id="GO:0006508">
    <property type="term" value="P:proteolysis"/>
    <property type="evidence" value="ECO:0007669"/>
    <property type="project" value="UniProtKB-KW"/>
</dbReference>
<proteinExistence type="inferred from homology"/>